<gene>
    <name evidence="9" type="ORF">DW687_02250</name>
</gene>
<dbReference type="InterPro" id="IPR006224">
    <property type="entry name" value="PsdUridine_synth_RluA-like_CS"/>
</dbReference>
<dbReference type="InterPro" id="IPR036986">
    <property type="entry name" value="S4_RNA-bd_sf"/>
</dbReference>
<dbReference type="Gene3D" id="3.30.2350.10">
    <property type="entry name" value="Pseudouridine synthase"/>
    <property type="match status" value="1"/>
</dbReference>
<comment type="function">
    <text evidence="7">Responsible for synthesis of pseudouridine from uracil.</text>
</comment>
<reference evidence="9 10" key="1">
    <citation type="submission" date="2018-08" db="EMBL/GenBank/DDBJ databases">
        <title>A genome reference for cultivated species of the human gut microbiota.</title>
        <authorList>
            <person name="Zou Y."/>
            <person name="Xue W."/>
            <person name="Luo G."/>
        </authorList>
    </citation>
    <scope>NUCLEOTIDE SEQUENCE [LARGE SCALE GENOMIC DNA]</scope>
    <source>
        <strain evidence="9 10">AM25-6</strain>
    </source>
</reference>
<evidence type="ECO:0000256" key="5">
    <source>
        <dbReference type="PIRSR" id="PIRSR606225-1"/>
    </source>
</evidence>
<dbReference type="PROSITE" id="PS01129">
    <property type="entry name" value="PSI_RLU"/>
    <property type="match status" value="1"/>
</dbReference>
<evidence type="ECO:0000256" key="6">
    <source>
        <dbReference type="PROSITE-ProRule" id="PRU00182"/>
    </source>
</evidence>
<dbReference type="InterPro" id="IPR020103">
    <property type="entry name" value="PsdUridine_synth_cat_dom_sf"/>
</dbReference>
<dbReference type="GO" id="GO:0120159">
    <property type="term" value="F:rRNA pseudouridine synthase activity"/>
    <property type="evidence" value="ECO:0007669"/>
    <property type="project" value="UniProtKB-ARBA"/>
</dbReference>
<dbReference type="Proteomes" id="UP000261212">
    <property type="component" value="Unassembled WGS sequence"/>
</dbReference>
<dbReference type="PANTHER" id="PTHR21600">
    <property type="entry name" value="MITOCHONDRIAL RNA PSEUDOURIDINE SYNTHASE"/>
    <property type="match status" value="1"/>
</dbReference>
<keyword evidence="3 6" id="KW-0694">RNA-binding</keyword>
<keyword evidence="4 7" id="KW-0413">Isomerase</keyword>
<dbReference type="Pfam" id="PF00849">
    <property type="entry name" value="PseudoU_synth_2"/>
    <property type="match status" value="1"/>
</dbReference>
<dbReference type="InterPro" id="IPR006225">
    <property type="entry name" value="PsdUridine_synth_RluC/D"/>
</dbReference>
<dbReference type="EC" id="5.4.99.-" evidence="7"/>
<evidence type="ECO:0000256" key="1">
    <source>
        <dbReference type="ARBA" id="ARBA00000073"/>
    </source>
</evidence>
<dbReference type="NCBIfam" id="TIGR00005">
    <property type="entry name" value="rluA_subfam"/>
    <property type="match status" value="1"/>
</dbReference>
<comment type="caution">
    <text evidence="9">The sequence shown here is derived from an EMBL/GenBank/DDBJ whole genome shotgun (WGS) entry which is preliminary data.</text>
</comment>
<feature type="domain" description="RNA-binding S4" evidence="8">
    <location>
        <begin position="15"/>
        <end position="79"/>
    </location>
</feature>
<name>A0A3E3E1E0_9FIRM</name>
<dbReference type="RefSeq" id="WP_117531319.1">
    <property type="nucleotide sequence ID" value="NZ_CP176644.1"/>
</dbReference>
<dbReference type="PANTHER" id="PTHR21600:SF44">
    <property type="entry name" value="RIBOSOMAL LARGE SUBUNIT PSEUDOURIDINE SYNTHASE D"/>
    <property type="match status" value="1"/>
</dbReference>
<dbReference type="Gene3D" id="3.10.290.10">
    <property type="entry name" value="RNA-binding S4 domain"/>
    <property type="match status" value="1"/>
</dbReference>
<feature type="active site" evidence="5">
    <location>
        <position position="138"/>
    </location>
</feature>
<dbReference type="InterPro" id="IPR002942">
    <property type="entry name" value="S4_RNA-bd"/>
</dbReference>
<protein>
    <recommendedName>
        <fullName evidence="7">Pseudouridine synthase</fullName>
        <ecNumber evidence="7">5.4.99.-</ecNumber>
    </recommendedName>
</protein>
<accession>A0A3E3E1E0</accession>
<comment type="similarity">
    <text evidence="2 7">Belongs to the pseudouridine synthase RluA family.</text>
</comment>
<dbReference type="GO" id="GO:0003723">
    <property type="term" value="F:RNA binding"/>
    <property type="evidence" value="ECO:0007669"/>
    <property type="project" value="UniProtKB-KW"/>
</dbReference>
<sequence length="301" mass="34734">MEIKEFIVTEEKQNIRCDKFLSDKLEDFSRESLKKLFKEGEVFLNDEKVKPSRKLIAGERVKVNLPEPEVLDVIAENIPINIVYEDEDVVIVDKPQGMVVHPANGNHSGTLVNALMYHVKDLSSINGVIRPGIVHRIDKDTSGLLIIAKNDNAHNHLAVQFKEHSINRRYKTICHGIIHENSGTIDAPIGRDKIKRKEMCVTQSNSKRAVTHFDVIKRYDKYTFLDVHLETGRTHQIRVHLKYISHPVIGDKVYGLNSQIDRPFKGQLLHAYKLGFIHPKTNEYMEFNSELPDYFYELLDR</sequence>
<evidence type="ECO:0000256" key="3">
    <source>
        <dbReference type="ARBA" id="ARBA00022884"/>
    </source>
</evidence>
<organism evidence="9 10">
    <name type="scientific">Anaerofustis stercorihominis</name>
    <dbReference type="NCBI Taxonomy" id="214853"/>
    <lineage>
        <taxon>Bacteria</taxon>
        <taxon>Bacillati</taxon>
        <taxon>Bacillota</taxon>
        <taxon>Clostridia</taxon>
        <taxon>Eubacteriales</taxon>
        <taxon>Eubacteriaceae</taxon>
        <taxon>Anaerofustis</taxon>
    </lineage>
</organism>
<dbReference type="PROSITE" id="PS50889">
    <property type="entry name" value="S4"/>
    <property type="match status" value="1"/>
</dbReference>
<dbReference type="GO" id="GO:0000455">
    <property type="term" value="P:enzyme-directed rRNA pseudouridine synthesis"/>
    <property type="evidence" value="ECO:0007669"/>
    <property type="project" value="TreeGrafter"/>
</dbReference>
<dbReference type="SUPFAM" id="SSF55120">
    <property type="entry name" value="Pseudouridine synthase"/>
    <property type="match status" value="1"/>
</dbReference>
<dbReference type="FunFam" id="3.30.2350.10:FF:000006">
    <property type="entry name" value="Pseudouridine synthase"/>
    <property type="match status" value="1"/>
</dbReference>
<dbReference type="CDD" id="cd02869">
    <property type="entry name" value="PseudoU_synth_RluA_like"/>
    <property type="match status" value="1"/>
</dbReference>
<dbReference type="InterPro" id="IPR006145">
    <property type="entry name" value="PsdUridine_synth_RsuA/RluA"/>
</dbReference>
<evidence type="ECO:0000313" key="10">
    <source>
        <dbReference type="Proteomes" id="UP000261212"/>
    </source>
</evidence>
<evidence type="ECO:0000256" key="2">
    <source>
        <dbReference type="ARBA" id="ARBA00010876"/>
    </source>
</evidence>
<proteinExistence type="inferred from homology"/>
<comment type="catalytic activity">
    <reaction evidence="1 7">
        <text>a uridine in RNA = a pseudouridine in RNA</text>
        <dbReference type="Rhea" id="RHEA:48348"/>
        <dbReference type="Rhea" id="RHEA-COMP:12068"/>
        <dbReference type="Rhea" id="RHEA-COMP:12069"/>
        <dbReference type="ChEBI" id="CHEBI:65314"/>
        <dbReference type="ChEBI" id="CHEBI:65315"/>
    </reaction>
</comment>
<dbReference type="SUPFAM" id="SSF55174">
    <property type="entry name" value="Alpha-L RNA-binding motif"/>
    <property type="match status" value="1"/>
</dbReference>
<dbReference type="AlphaFoldDB" id="A0A3E3E1E0"/>
<evidence type="ECO:0000313" key="9">
    <source>
        <dbReference type="EMBL" id="RGD75166.1"/>
    </source>
</evidence>
<evidence type="ECO:0000259" key="8">
    <source>
        <dbReference type="SMART" id="SM00363"/>
    </source>
</evidence>
<evidence type="ECO:0000256" key="4">
    <source>
        <dbReference type="ARBA" id="ARBA00023235"/>
    </source>
</evidence>
<dbReference type="SMART" id="SM00363">
    <property type="entry name" value="S4"/>
    <property type="match status" value="1"/>
</dbReference>
<dbReference type="InterPro" id="IPR050188">
    <property type="entry name" value="RluA_PseudoU_synthase"/>
</dbReference>
<evidence type="ECO:0000256" key="7">
    <source>
        <dbReference type="RuleBase" id="RU362028"/>
    </source>
</evidence>
<dbReference type="EMBL" id="QUSM01000002">
    <property type="protein sequence ID" value="RGD75166.1"/>
    <property type="molecule type" value="Genomic_DNA"/>
</dbReference>